<sequence length="200" mass="21898">MGTDADFFRAVERRDADLLRRLIAEGHNVNVRGSRNRTPLLMCVWEDYAEGARLLLEAGADVNALDDLHDSPFLLAGAEGRTAIMRDILRLGKPDMALRNRFGGSALIPACERGHVEIVEMLIDAGVDVDHVNNFGWTGLLEVIELGGDDLDHVKITKALIDAGADVNLADNKGNTPLHLARKHKLRRVAKLIEDAGGHE</sequence>
<dbReference type="AlphaFoldDB" id="A0A1X0NV32"/>
<dbReference type="InterPro" id="IPR036770">
    <property type="entry name" value="Ankyrin_rpt-contain_sf"/>
</dbReference>
<feature type="repeat" description="ANK" evidence="3">
    <location>
        <begin position="102"/>
        <end position="134"/>
    </location>
</feature>
<dbReference type="OrthoDB" id="269113at2759"/>
<dbReference type="PROSITE" id="PS50088">
    <property type="entry name" value="ANK_REPEAT"/>
    <property type="match status" value="2"/>
</dbReference>
<proteinExistence type="predicted"/>
<keyword evidence="2 3" id="KW-0040">ANK repeat</keyword>
<evidence type="ECO:0000256" key="3">
    <source>
        <dbReference type="PROSITE-ProRule" id="PRU00023"/>
    </source>
</evidence>
<dbReference type="PROSITE" id="PS50297">
    <property type="entry name" value="ANK_REP_REGION"/>
    <property type="match status" value="2"/>
</dbReference>
<dbReference type="Proteomes" id="UP000192257">
    <property type="component" value="Unassembled WGS sequence"/>
</dbReference>
<dbReference type="PANTHER" id="PTHR24201">
    <property type="entry name" value="ANK_REP_REGION DOMAIN-CONTAINING PROTEIN"/>
    <property type="match status" value="1"/>
</dbReference>
<evidence type="ECO:0000313" key="5">
    <source>
        <dbReference type="Proteomes" id="UP000192257"/>
    </source>
</evidence>
<dbReference type="STRING" id="67003.A0A1X0NV32"/>
<dbReference type="InterPro" id="IPR002110">
    <property type="entry name" value="Ankyrin_rpt"/>
</dbReference>
<comment type="caution">
    <text evidence="4">The sequence shown here is derived from an EMBL/GenBank/DDBJ whole genome shotgun (WGS) entry which is preliminary data.</text>
</comment>
<dbReference type="GeneID" id="39985832"/>
<dbReference type="Gene3D" id="1.25.40.20">
    <property type="entry name" value="Ankyrin repeat-containing domain"/>
    <property type="match status" value="1"/>
</dbReference>
<accession>A0A1X0NV32</accession>
<dbReference type="Pfam" id="PF00023">
    <property type="entry name" value="Ank"/>
    <property type="match status" value="1"/>
</dbReference>
<dbReference type="InterPro" id="IPR050776">
    <property type="entry name" value="Ank_Repeat/CDKN_Inhibitor"/>
</dbReference>
<reference evidence="4 5" key="1">
    <citation type="submission" date="2017-03" db="EMBL/GenBank/DDBJ databases">
        <title>An alternative strategy for trypanosome survival in the mammalian bloodstream revealed through genome and transcriptome analysis of the ubiquitous bovine parasite Trypanosoma (Megatrypanum) theileri.</title>
        <authorList>
            <person name="Kelly S."/>
            <person name="Ivens A."/>
            <person name="Mott A."/>
            <person name="O'Neill E."/>
            <person name="Emms D."/>
            <person name="Macleod O."/>
            <person name="Voorheis P."/>
            <person name="Matthews J."/>
            <person name="Matthews K."/>
            <person name="Carrington M."/>
        </authorList>
    </citation>
    <scope>NUCLEOTIDE SEQUENCE [LARGE SCALE GENOMIC DNA]</scope>
    <source>
        <strain evidence="4">Edinburgh</strain>
    </source>
</reference>
<keyword evidence="5" id="KW-1185">Reference proteome</keyword>
<organism evidence="4 5">
    <name type="scientific">Trypanosoma theileri</name>
    <dbReference type="NCBI Taxonomy" id="67003"/>
    <lineage>
        <taxon>Eukaryota</taxon>
        <taxon>Discoba</taxon>
        <taxon>Euglenozoa</taxon>
        <taxon>Kinetoplastea</taxon>
        <taxon>Metakinetoplastina</taxon>
        <taxon>Trypanosomatida</taxon>
        <taxon>Trypanosomatidae</taxon>
        <taxon>Trypanosoma</taxon>
    </lineage>
</organism>
<protein>
    <submittedName>
        <fullName evidence="4">Ankyrin</fullName>
    </submittedName>
</protein>
<name>A0A1X0NV32_9TRYP</name>
<gene>
    <name evidence="4" type="ORF">TM35_000161800</name>
</gene>
<dbReference type="Pfam" id="PF12796">
    <property type="entry name" value="Ank_2"/>
    <property type="match status" value="1"/>
</dbReference>
<feature type="repeat" description="ANK" evidence="3">
    <location>
        <begin position="35"/>
        <end position="67"/>
    </location>
</feature>
<dbReference type="SMART" id="SM00248">
    <property type="entry name" value="ANK"/>
    <property type="match status" value="6"/>
</dbReference>
<dbReference type="VEuPathDB" id="TriTrypDB:TM35_000161800"/>
<evidence type="ECO:0000256" key="2">
    <source>
        <dbReference type="ARBA" id="ARBA00023043"/>
    </source>
</evidence>
<keyword evidence="1" id="KW-0677">Repeat</keyword>
<dbReference type="RefSeq" id="XP_028882608.1">
    <property type="nucleotide sequence ID" value="XM_029026052.1"/>
</dbReference>
<evidence type="ECO:0000256" key="1">
    <source>
        <dbReference type="ARBA" id="ARBA00022737"/>
    </source>
</evidence>
<evidence type="ECO:0000313" key="4">
    <source>
        <dbReference type="EMBL" id="ORC88542.1"/>
    </source>
</evidence>
<dbReference type="EMBL" id="NBCO01000016">
    <property type="protein sequence ID" value="ORC88542.1"/>
    <property type="molecule type" value="Genomic_DNA"/>
</dbReference>
<dbReference type="SUPFAM" id="SSF48403">
    <property type="entry name" value="Ankyrin repeat"/>
    <property type="match status" value="1"/>
</dbReference>